<accession>A0ABP7M487</accession>
<dbReference type="RefSeq" id="WP_344795338.1">
    <property type="nucleotide sequence ID" value="NZ_BAABBN010000004.1"/>
</dbReference>
<comment type="caution">
    <text evidence="2">The sequence shown here is derived from an EMBL/GenBank/DDBJ whole genome shotgun (WGS) entry which is preliminary data.</text>
</comment>
<reference evidence="3" key="1">
    <citation type="journal article" date="2019" name="Int. J. Syst. Evol. Microbiol.">
        <title>The Global Catalogue of Microorganisms (GCM) 10K type strain sequencing project: providing services to taxonomists for standard genome sequencing and annotation.</title>
        <authorList>
            <consortium name="The Broad Institute Genomics Platform"/>
            <consortium name="The Broad Institute Genome Sequencing Center for Infectious Disease"/>
            <person name="Wu L."/>
            <person name="Ma J."/>
        </authorList>
    </citation>
    <scope>NUCLEOTIDE SEQUENCE [LARGE SCALE GENOMIC DNA]</scope>
    <source>
        <strain evidence="3">JCM 17551</strain>
    </source>
</reference>
<evidence type="ECO:0000256" key="1">
    <source>
        <dbReference type="SAM" id="MobiDB-lite"/>
    </source>
</evidence>
<evidence type="ECO:0000313" key="3">
    <source>
        <dbReference type="Proteomes" id="UP001501565"/>
    </source>
</evidence>
<feature type="compositionally biased region" description="Polar residues" evidence="1">
    <location>
        <begin position="1"/>
        <end position="14"/>
    </location>
</feature>
<protein>
    <submittedName>
        <fullName evidence="2">DUF2797 domain-containing protein</fullName>
    </submittedName>
</protein>
<name>A0ABP7M487_9GAMM</name>
<organism evidence="2 3">
    <name type="scientific">Litoribacillus peritrichatus</name>
    <dbReference type="NCBI Taxonomy" id="718191"/>
    <lineage>
        <taxon>Bacteria</taxon>
        <taxon>Pseudomonadati</taxon>
        <taxon>Pseudomonadota</taxon>
        <taxon>Gammaproteobacteria</taxon>
        <taxon>Oceanospirillales</taxon>
        <taxon>Oceanospirillaceae</taxon>
        <taxon>Litoribacillus</taxon>
    </lineage>
</organism>
<gene>
    <name evidence="2" type="ORF">GCM10022277_05960</name>
</gene>
<dbReference type="EMBL" id="BAABBN010000004">
    <property type="protein sequence ID" value="GAA3914240.1"/>
    <property type="molecule type" value="Genomic_DNA"/>
</dbReference>
<dbReference type="Pfam" id="PF10977">
    <property type="entry name" value="DUF2797"/>
    <property type="match status" value="1"/>
</dbReference>
<feature type="region of interest" description="Disordered" evidence="1">
    <location>
        <begin position="1"/>
        <end position="23"/>
    </location>
</feature>
<proteinExistence type="predicted"/>
<evidence type="ECO:0000313" key="2">
    <source>
        <dbReference type="EMBL" id="GAA3914240.1"/>
    </source>
</evidence>
<sequence length="304" mass="34250">MQSDLFETDQSVSDASEVPEAVTKITTPPEAGVVFEGSVSKMRVRLAEPVQYSLGDVSVNRLIGSNLKLTYKGSINCISCGSLTNKSFSQGYCYRCFTTKAACDSCIMSPEKCHFDQNTCREPEWGDRFCMQSHYVYLANSSGIKVGITRGTQVPTRWIDQGACQALAIYRTNNRHMSGLIEVVMKQHVADKTNWRTMLKGEPEVLDLTIIRDRLFEETKEEIKSLTDRYGLNSMQPLLHADTVNISYPVRNYLEKISSFNFDKDPIVEGKLEGIKGQYLIFDSGVINLRRFTGYQIAVEVLDK</sequence>
<dbReference type="Proteomes" id="UP001501565">
    <property type="component" value="Unassembled WGS sequence"/>
</dbReference>
<dbReference type="InterPro" id="IPR021246">
    <property type="entry name" value="DUF2797"/>
</dbReference>
<keyword evidence="3" id="KW-1185">Reference proteome</keyword>